<sequence>MNRELFLRRSRRLPPVRLPRLLVAALVGLMILFLLPGCGTQGSPPQLLPGEQLRDVVIRAIHGAKGSVDVEMYELGDPAVVTALAEAAARGVSVRVIVDASEPHSRQAAQLLKGTGVQLRKAEVSGGIDHAKILVTDGGCVIGSVNWGPGSWANHDFALWIGDPQHPVCQESKSHLDRDWSGRIGHRDEAGSWTYSGKPARNLLLALISEARSSIYVEMFDFNDESLLAALGEAARRGVGVHVLLDPRQPDRAVAQRRLLQDGADVHLYRSAGERLHAKAAVIDQDILVIGSANWTRRAFEVNHEWIVALRAPQAARKLVDDWHLQIRRVR</sequence>
<dbReference type="PANTHER" id="PTHR43856">
    <property type="entry name" value="CARDIOLIPIN HYDROLASE"/>
    <property type="match status" value="1"/>
</dbReference>
<evidence type="ECO:0000256" key="5">
    <source>
        <dbReference type="ARBA" id="ARBA00022963"/>
    </source>
</evidence>
<proteinExistence type="inferred from homology"/>
<keyword evidence="5" id="KW-0442">Lipid degradation</keyword>
<evidence type="ECO:0000259" key="7">
    <source>
        <dbReference type="PROSITE" id="PS50035"/>
    </source>
</evidence>
<evidence type="ECO:0000256" key="1">
    <source>
        <dbReference type="ARBA" id="ARBA00000798"/>
    </source>
</evidence>
<dbReference type="GO" id="GO:0016042">
    <property type="term" value="P:lipid catabolic process"/>
    <property type="evidence" value="ECO:0007669"/>
    <property type="project" value="UniProtKB-KW"/>
</dbReference>
<evidence type="ECO:0000256" key="6">
    <source>
        <dbReference type="ARBA" id="ARBA00023098"/>
    </source>
</evidence>
<dbReference type="Proteomes" id="UP000231932">
    <property type="component" value="Chromosome"/>
</dbReference>
<dbReference type="EMBL" id="CP024955">
    <property type="protein sequence ID" value="ATY84926.1"/>
    <property type="molecule type" value="Genomic_DNA"/>
</dbReference>
<dbReference type="SMART" id="SM00155">
    <property type="entry name" value="PLDc"/>
    <property type="match status" value="2"/>
</dbReference>
<keyword evidence="9" id="KW-1185">Reference proteome</keyword>
<evidence type="ECO:0000313" key="8">
    <source>
        <dbReference type="EMBL" id="ATY84926.1"/>
    </source>
</evidence>
<dbReference type="InterPro" id="IPR025202">
    <property type="entry name" value="PLD-like_dom"/>
</dbReference>
<organism evidence="8 9">
    <name type="scientific">Kyrpidia spormannii</name>
    <dbReference type="NCBI Taxonomy" id="2055160"/>
    <lineage>
        <taxon>Bacteria</taxon>
        <taxon>Bacillati</taxon>
        <taxon>Bacillota</taxon>
        <taxon>Bacilli</taxon>
        <taxon>Bacillales</taxon>
        <taxon>Alicyclobacillaceae</taxon>
        <taxon>Kyrpidia</taxon>
    </lineage>
</organism>
<dbReference type="Pfam" id="PF13091">
    <property type="entry name" value="PLDc_2"/>
    <property type="match status" value="2"/>
</dbReference>
<dbReference type="GO" id="GO:0004630">
    <property type="term" value="F:phospholipase D activity"/>
    <property type="evidence" value="ECO:0007669"/>
    <property type="project" value="UniProtKB-EC"/>
</dbReference>
<dbReference type="InterPro" id="IPR051406">
    <property type="entry name" value="PLD_domain"/>
</dbReference>
<evidence type="ECO:0000256" key="2">
    <source>
        <dbReference type="ARBA" id="ARBA00008664"/>
    </source>
</evidence>
<dbReference type="RefSeq" id="WP_100667729.1">
    <property type="nucleotide sequence ID" value="NZ_CP024955.1"/>
</dbReference>
<dbReference type="CDD" id="cd09116">
    <property type="entry name" value="PLDc_Nuc_like"/>
    <property type="match status" value="1"/>
</dbReference>
<protein>
    <recommendedName>
        <fullName evidence="3">phospholipase D</fullName>
        <ecNumber evidence="3">3.1.4.4</ecNumber>
    </recommendedName>
</protein>
<accession>A0A2K8N6H3</accession>
<keyword evidence="6" id="KW-0443">Lipid metabolism</keyword>
<dbReference type="Gene3D" id="3.30.870.10">
    <property type="entry name" value="Endonuclease Chain A"/>
    <property type="match status" value="2"/>
</dbReference>
<dbReference type="OrthoDB" id="281759at2"/>
<reference evidence="9" key="1">
    <citation type="submission" date="2017-11" db="EMBL/GenBank/DDBJ databases">
        <title>Complete Genome Sequence of Kyrpidia sp. Strain EA-1, a thermophilic, hydrogen-oxidizing Bacterium, isolated from the Azores.</title>
        <authorList>
            <person name="Reiner J.E."/>
            <person name="Lapp C.J."/>
            <person name="Bunk B."/>
            <person name="Gescher J."/>
        </authorList>
    </citation>
    <scope>NUCLEOTIDE SEQUENCE [LARGE SCALE GENOMIC DNA]</scope>
    <source>
        <strain evidence="9">EA-1</strain>
    </source>
</reference>
<dbReference type="EC" id="3.1.4.4" evidence="3"/>
<dbReference type="AlphaFoldDB" id="A0A2K8N6H3"/>
<keyword evidence="4" id="KW-0378">Hydrolase</keyword>
<feature type="domain" description="PLD phosphodiesterase" evidence="7">
    <location>
        <begin position="125"/>
        <end position="151"/>
    </location>
</feature>
<dbReference type="KEGG" id="kyr:CVV65_08320"/>
<dbReference type="PANTHER" id="PTHR43856:SF1">
    <property type="entry name" value="MITOCHONDRIAL CARDIOLIPIN HYDROLASE"/>
    <property type="match status" value="1"/>
</dbReference>
<dbReference type="InterPro" id="IPR001736">
    <property type="entry name" value="PLipase_D/transphosphatidylase"/>
</dbReference>
<dbReference type="GO" id="GO:0016891">
    <property type="term" value="F:RNA endonuclease activity producing 5'-phosphomonoesters, hydrolytic mechanism"/>
    <property type="evidence" value="ECO:0007669"/>
    <property type="project" value="TreeGrafter"/>
</dbReference>
<gene>
    <name evidence="8" type="ORF">CVV65_08320</name>
</gene>
<evidence type="ECO:0000313" key="9">
    <source>
        <dbReference type="Proteomes" id="UP000231932"/>
    </source>
</evidence>
<feature type="domain" description="PLD phosphodiesterase" evidence="7">
    <location>
        <begin position="272"/>
        <end position="299"/>
    </location>
</feature>
<comment type="similarity">
    <text evidence="2">Belongs to the phospholipase D family.</text>
</comment>
<name>A0A2K8N6H3_9BACL</name>
<comment type="catalytic activity">
    <reaction evidence="1">
        <text>a 1,2-diacyl-sn-glycero-3-phosphocholine + H2O = a 1,2-diacyl-sn-glycero-3-phosphate + choline + H(+)</text>
        <dbReference type="Rhea" id="RHEA:14445"/>
        <dbReference type="ChEBI" id="CHEBI:15354"/>
        <dbReference type="ChEBI" id="CHEBI:15377"/>
        <dbReference type="ChEBI" id="CHEBI:15378"/>
        <dbReference type="ChEBI" id="CHEBI:57643"/>
        <dbReference type="ChEBI" id="CHEBI:58608"/>
        <dbReference type="EC" id="3.1.4.4"/>
    </reaction>
</comment>
<evidence type="ECO:0000256" key="4">
    <source>
        <dbReference type="ARBA" id="ARBA00022801"/>
    </source>
</evidence>
<evidence type="ECO:0000256" key="3">
    <source>
        <dbReference type="ARBA" id="ARBA00012027"/>
    </source>
</evidence>
<dbReference type="GO" id="GO:0006793">
    <property type="term" value="P:phosphorus metabolic process"/>
    <property type="evidence" value="ECO:0007669"/>
    <property type="project" value="UniProtKB-ARBA"/>
</dbReference>
<dbReference type="PROSITE" id="PS50035">
    <property type="entry name" value="PLD"/>
    <property type="match status" value="2"/>
</dbReference>
<dbReference type="SUPFAM" id="SSF56024">
    <property type="entry name" value="Phospholipase D/nuclease"/>
    <property type="match status" value="2"/>
</dbReference>